<sequence>MATEVDVHVMPCATAARDSTSGSLHFKMACSESRVASVAAEELAALPDEIWEGIAGFLVGWDLFSLMRVCRSTRAVLTDESWWTNRLPLSPADAASSVLAQPSVRERYLQQHSFMFEPKVHDKNSNGAPQGIPTCFSIPYLFGRQIETFSFEIWFAVTGKNGGILLGTGSPFNFSPKYKPLFEQWAAIDEHGHLSCSLMSSDSATTTEPLKPGEWNHLVVTFDSRVAMDLAITEHAEPWRTFGEERVYLNGELRSSHQGSLSRFWVYDSFVLLGTGCDASTKDGWNAFDGVVDDLVVWRELLTPRQIADRASHRSGSVRPPLYSWKQLAVASTPHCLRDGTVTFYGTHPSKVSTQCSGIPVASHAGHSRSSSTLDLNHPHSFCQDASGSFAVEIWFNLFREDDEHWGGGVLFGGQSRARDISRWPTHFRQFMVVDRCRYLYASVLDEIKVPVTRLNTRVWYHLVLRYNNGHQEIFLNGVSIRQNKGALLRDWNSLKYAQIGNGCITNGSYACPQPDYRGVYVFHGRIRECRIWGPRLKNRHLQKLLRSSSADHVGEISDMTPSYSMQRDGRLPHFQYIRSSRPHERVLTIPKKTVLLPQLLRPSKRQSNENELTQPCRDRPRQHSGGTWLKNVWSRVVHL</sequence>
<dbReference type="SUPFAM" id="SSF81383">
    <property type="entry name" value="F-box domain"/>
    <property type="match status" value="1"/>
</dbReference>
<name>A0A8K1CA02_PYTOL</name>
<dbReference type="Proteomes" id="UP000794436">
    <property type="component" value="Unassembled WGS sequence"/>
</dbReference>
<evidence type="ECO:0000313" key="3">
    <source>
        <dbReference type="EMBL" id="TMW59317.1"/>
    </source>
</evidence>
<feature type="region of interest" description="Disordered" evidence="1">
    <location>
        <begin position="601"/>
        <end position="625"/>
    </location>
</feature>
<dbReference type="AlphaFoldDB" id="A0A8K1CA02"/>
<feature type="domain" description="F-box" evidence="2">
    <location>
        <begin position="40"/>
        <end position="86"/>
    </location>
</feature>
<gene>
    <name evidence="3" type="ORF">Poli38472_004386</name>
</gene>
<comment type="caution">
    <text evidence="3">The sequence shown here is derived from an EMBL/GenBank/DDBJ whole genome shotgun (WGS) entry which is preliminary data.</text>
</comment>
<dbReference type="EMBL" id="SPLM01000109">
    <property type="protein sequence ID" value="TMW59317.1"/>
    <property type="molecule type" value="Genomic_DNA"/>
</dbReference>
<dbReference type="SUPFAM" id="SSF49899">
    <property type="entry name" value="Concanavalin A-like lectins/glucanases"/>
    <property type="match status" value="2"/>
</dbReference>
<evidence type="ECO:0000256" key="1">
    <source>
        <dbReference type="SAM" id="MobiDB-lite"/>
    </source>
</evidence>
<evidence type="ECO:0000313" key="4">
    <source>
        <dbReference type="Proteomes" id="UP000794436"/>
    </source>
</evidence>
<protein>
    <recommendedName>
        <fullName evidence="2">F-box domain-containing protein</fullName>
    </recommendedName>
</protein>
<evidence type="ECO:0000259" key="2">
    <source>
        <dbReference type="PROSITE" id="PS50181"/>
    </source>
</evidence>
<proteinExistence type="predicted"/>
<dbReference type="InterPro" id="IPR001810">
    <property type="entry name" value="F-box_dom"/>
</dbReference>
<accession>A0A8K1CA02</accession>
<dbReference type="Gene3D" id="2.60.120.200">
    <property type="match status" value="2"/>
</dbReference>
<reference evidence="3" key="1">
    <citation type="submission" date="2019-03" db="EMBL/GenBank/DDBJ databases">
        <title>Long read genome sequence of the mycoparasitic Pythium oligandrum ATCC 38472 isolated from sugarbeet rhizosphere.</title>
        <authorList>
            <person name="Gaulin E."/>
        </authorList>
    </citation>
    <scope>NUCLEOTIDE SEQUENCE</scope>
    <source>
        <strain evidence="3">ATCC 38472_TT</strain>
    </source>
</reference>
<dbReference type="InterPro" id="IPR013320">
    <property type="entry name" value="ConA-like_dom_sf"/>
</dbReference>
<dbReference type="Pfam" id="PF13385">
    <property type="entry name" value="Laminin_G_3"/>
    <property type="match status" value="1"/>
</dbReference>
<dbReference type="Gene3D" id="1.20.1280.50">
    <property type="match status" value="1"/>
</dbReference>
<keyword evidence="4" id="KW-1185">Reference proteome</keyword>
<dbReference type="InterPro" id="IPR036047">
    <property type="entry name" value="F-box-like_dom_sf"/>
</dbReference>
<dbReference type="Pfam" id="PF12937">
    <property type="entry name" value="F-box-like"/>
    <property type="match status" value="1"/>
</dbReference>
<organism evidence="3 4">
    <name type="scientific">Pythium oligandrum</name>
    <name type="common">Mycoparasitic fungus</name>
    <dbReference type="NCBI Taxonomy" id="41045"/>
    <lineage>
        <taxon>Eukaryota</taxon>
        <taxon>Sar</taxon>
        <taxon>Stramenopiles</taxon>
        <taxon>Oomycota</taxon>
        <taxon>Peronosporomycetes</taxon>
        <taxon>Pythiales</taxon>
        <taxon>Pythiaceae</taxon>
        <taxon>Pythium</taxon>
    </lineage>
</organism>
<dbReference type="PROSITE" id="PS50181">
    <property type="entry name" value="FBOX"/>
    <property type="match status" value="1"/>
</dbReference>